<keyword evidence="3" id="KW-0813">Transport</keyword>
<dbReference type="PANTHER" id="PTHR34192">
    <property type="entry name" value="PLASTOCYANIN MAJOR ISOFORM, CHLOROPLASTIC-RELATED"/>
    <property type="match status" value="1"/>
</dbReference>
<dbReference type="InterPro" id="IPR008972">
    <property type="entry name" value="Cupredoxin"/>
</dbReference>
<keyword evidence="8" id="KW-0472">Membrane</keyword>
<dbReference type="NCBIfam" id="TIGR04183">
    <property type="entry name" value="Por_Secre_tail"/>
    <property type="match status" value="1"/>
</dbReference>
<dbReference type="Gene3D" id="2.60.40.3440">
    <property type="match status" value="1"/>
</dbReference>
<evidence type="ECO:0000256" key="6">
    <source>
        <dbReference type="ARBA" id="ARBA00022982"/>
    </source>
</evidence>
<reference evidence="14 15" key="1">
    <citation type="journal article" date="2014" name="Int. J. Syst. Evol. Microbiol.">
        <title>Phaeodactylibacter xiamenensis gen. nov., sp. nov., a member of the family Saprospiraceae isolated from the marine alga Phaeodactylum tricornutum.</title>
        <authorList>
            <person name="Chen Z.Jr."/>
            <person name="Lei X."/>
            <person name="Lai Q."/>
            <person name="Li Y."/>
            <person name="Zhang B."/>
            <person name="Zhang J."/>
            <person name="Zhang H."/>
            <person name="Yang L."/>
            <person name="Zheng W."/>
            <person name="Tian Y."/>
            <person name="Yu Z."/>
            <person name="Xu H.Jr."/>
            <person name="Zheng T."/>
        </authorList>
    </citation>
    <scope>NUCLEOTIDE SEQUENCE [LARGE SCALE GENOMIC DNA]</scope>
    <source>
        <strain evidence="14 15">KD52</strain>
    </source>
</reference>
<dbReference type="SUPFAM" id="SSF49503">
    <property type="entry name" value="Cupredoxins"/>
    <property type="match status" value="1"/>
</dbReference>
<feature type="binding site" evidence="9">
    <location>
        <position position="52"/>
    </location>
    <ligand>
        <name>Cu cation</name>
        <dbReference type="ChEBI" id="CHEBI:23378"/>
    </ligand>
</feature>
<dbReference type="InterPro" id="IPR026444">
    <property type="entry name" value="Secre_tail"/>
</dbReference>
<feature type="signal peptide" evidence="10">
    <location>
        <begin position="1"/>
        <end position="17"/>
    </location>
</feature>
<keyword evidence="5" id="KW-0574">Periplasm</keyword>
<organism evidence="14 15">
    <name type="scientific">Phaeodactylibacter xiamenensis</name>
    <dbReference type="NCBI Taxonomy" id="1524460"/>
    <lineage>
        <taxon>Bacteria</taxon>
        <taxon>Pseudomonadati</taxon>
        <taxon>Bacteroidota</taxon>
        <taxon>Saprospiria</taxon>
        <taxon>Saprospirales</taxon>
        <taxon>Haliscomenobacteraceae</taxon>
        <taxon>Phaeodactylibacter</taxon>
    </lineage>
</organism>
<comment type="cofactor">
    <cofactor evidence="9">
        <name>Cu cation</name>
        <dbReference type="ChEBI" id="CHEBI:23378"/>
    </cofactor>
    <text evidence="9">Binds 1 copper ion per subunit.</text>
</comment>
<dbReference type="Pfam" id="PF00127">
    <property type="entry name" value="Copper-bind"/>
    <property type="match status" value="1"/>
</dbReference>
<evidence type="ECO:0000256" key="3">
    <source>
        <dbReference type="ARBA" id="ARBA00022448"/>
    </source>
</evidence>
<keyword evidence="15" id="KW-1185">Reference proteome</keyword>
<feature type="domain" description="Blue (type 1) copper" evidence="11">
    <location>
        <begin position="29"/>
        <end position="109"/>
    </location>
</feature>
<dbReference type="Pfam" id="PF18962">
    <property type="entry name" value="Por_Secre_tail"/>
    <property type="match status" value="1"/>
</dbReference>
<dbReference type="GO" id="GO:0016020">
    <property type="term" value="C:membrane"/>
    <property type="evidence" value="ECO:0007669"/>
    <property type="project" value="UniProtKB-SubCell"/>
</dbReference>
<dbReference type="InterPro" id="IPR028871">
    <property type="entry name" value="BlueCu_1_BS"/>
</dbReference>
<evidence type="ECO:0000259" key="11">
    <source>
        <dbReference type="Pfam" id="PF00127"/>
    </source>
</evidence>
<dbReference type="Pfam" id="PF17963">
    <property type="entry name" value="Big_9"/>
    <property type="match status" value="1"/>
</dbReference>
<dbReference type="AlphaFoldDB" id="A0A098S1J9"/>
<feature type="domain" description="Secretion system C-terminal sorting" evidence="13">
    <location>
        <begin position="815"/>
        <end position="876"/>
    </location>
</feature>
<evidence type="ECO:0000256" key="8">
    <source>
        <dbReference type="ARBA" id="ARBA00023136"/>
    </source>
</evidence>
<evidence type="ECO:0000256" key="10">
    <source>
        <dbReference type="SAM" id="SignalP"/>
    </source>
</evidence>
<feature type="binding site" evidence="9">
    <location>
        <position position="102"/>
    </location>
    <ligand>
        <name>Cu cation</name>
        <dbReference type="ChEBI" id="CHEBI:23378"/>
    </ligand>
</feature>
<evidence type="ECO:0000256" key="2">
    <source>
        <dbReference type="ARBA" id="ARBA00004418"/>
    </source>
</evidence>
<dbReference type="InterPro" id="IPR002386">
    <property type="entry name" value="Amicyanin/Pseudoazurin"/>
</dbReference>
<evidence type="ECO:0000256" key="9">
    <source>
        <dbReference type="PIRSR" id="PIRSR602386-1"/>
    </source>
</evidence>
<dbReference type="InterPro" id="IPR001235">
    <property type="entry name" value="Copper_blue_Plastocyanin"/>
</dbReference>
<dbReference type="InterPro" id="IPR000923">
    <property type="entry name" value="BlueCu_1"/>
</dbReference>
<dbReference type="PANTHER" id="PTHR34192:SF10">
    <property type="entry name" value="PLASTOCYANIN MAJOR ISOFORM, CHLOROPLASTIC-RELATED"/>
    <property type="match status" value="1"/>
</dbReference>
<evidence type="ECO:0000313" key="15">
    <source>
        <dbReference type="Proteomes" id="UP000029736"/>
    </source>
</evidence>
<sequence length="885" mass="93173">MMTLLLLITALSFCVQAQQNFAVDVQSNFYSPENLTISVGDTVTWTNLNGFHNVNGDQSVYPDNPESFSNGNASSSAWTYQYVFTIPGTYTYQCDPHAGLGMVGTVTVENAPAGNPALILTAVYDGPLPGGLPKGIEVYATADIADLSVYGVGSATNGGGTDGEEYTFPAVSASEGQYLYLTSGDGIAFQDFFGFAPDFTDETGAAVSINGDDAIELFFEGNVIDVFGEINVDGTGTAWEYQDGWAYRVDGTGPDGSTFVLGNWSFSGPNALDDEATNAGAAVPVPVGTYSPSGTAMISANNDVVTTDFETGITIDILANDQTPNPLTSVELTTGANTNGTAVLNADNQVDYAPDAGFCGEATFDYEICDADGCSSATVTVNVLCPVDYPEYPIGTVTTTDADGAADSLGVTCALRGVVHGVNLRPEGLQFTIIDEAGDGIGVFSGNQNFGYTVTEGDQVLVEGVVDQFNGLIQVEVENVTFISADNALQTPDIITALGEATESQLVTIENVTLVDPAAWGDGFSGFNVDVTDGTNTITVRIDNDVDLFDLPAPTGTFNVTGIGGQFDSSSPFDEGYQLLPRYMADIDPYDSGSGGSDFPPYSIGTVTTVDNDGVADSLGVACELQGIVYGVNLRGSGLQFTLIDATGEGIGVFSASEDFGYTVTEGDELVVRGMIEQFNGLTQIGLEELEVVSTGNSLVDPELVTSLNESTESSLVNLFGVTLVEPSLWDDSGASFNVEVTDGVNTFTVRIDNNTTLAGSLSPGNSPLSITGIGGQFDSDSPFDEGYQIIPRYLEDVQFIDNTVDQELGQQVKVFPNPAKGTVLVETTVDVEQVTLFNALGQPVQQLRNLYGTHTLSLGQLPAGLYNVVFRNGQHIWTEPLMVR</sequence>
<comment type="caution">
    <text evidence="14">The sequence shown here is derived from an EMBL/GenBank/DDBJ whole genome shotgun (WGS) entry which is preliminary data.</text>
</comment>
<dbReference type="GO" id="GO:0009055">
    <property type="term" value="F:electron transfer activity"/>
    <property type="evidence" value="ECO:0007669"/>
    <property type="project" value="InterPro"/>
</dbReference>
<dbReference type="GO" id="GO:0042597">
    <property type="term" value="C:periplasmic space"/>
    <property type="evidence" value="ECO:0007669"/>
    <property type="project" value="UniProtKB-SubCell"/>
</dbReference>
<evidence type="ECO:0000313" key="14">
    <source>
        <dbReference type="EMBL" id="KGE86000.1"/>
    </source>
</evidence>
<feature type="domain" description="DUF5689" evidence="12">
    <location>
        <begin position="463"/>
        <end position="587"/>
    </location>
</feature>
<evidence type="ECO:0000259" key="12">
    <source>
        <dbReference type="Pfam" id="PF18942"/>
    </source>
</evidence>
<evidence type="ECO:0000256" key="7">
    <source>
        <dbReference type="ARBA" id="ARBA00023008"/>
    </source>
</evidence>
<dbReference type="Pfam" id="PF18942">
    <property type="entry name" value="DUF5689"/>
    <property type="match status" value="1"/>
</dbReference>
<keyword evidence="7 9" id="KW-0186">Copper</keyword>
<comment type="subcellular location">
    <subcellularLocation>
        <location evidence="1">Membrane</location>
    </subcellularLocation>
    <subcellularLocation>
        <location evidence="2">Periplasm</location>
    </subcellularLocation>
</comment>
<gene>
    <name evidence="14" type="ORF">IX84_25740</name>
</gene>
<name>A0A098S1J9_9BACT</name>
<evidence type="ECO:0000259" key="13">
    <source>
        <dbReference type="Pfam" id="PF18962"/>
    </source>
</evidence>
<evidence type="ECO:0000256" key="1">
    <source>
        <dbReference type="ARBA" id="ARBA00004370"/>
    </source>
</evidence>
<dbReference type="PROSITE" id="PS00196">
    <property type="entry name" value="COPPER_BLUE"/>
    <property type="match status" value="1"/>
</dbReference>
<dbReference type="Gene3D" id="2.60.40.420">
    <property type="entry name" value="Cupredoxins - blue copper proteins"/>
    <property type="match status" value="1"/>
</dbReference>
<proteinExistence type="predicted"/>
<feature type="binding site" evidence="9">
    <location>
        <position position="94"/>
    </location>
    <ligand>
        <name>Cu cation</name>
        <dbReference type="ChEBI" id="CHEBI:23378"/>
    </ligand>
</feature>
<protein>
    <recommendedName>
        <fullName evidence="16">Secretion system C-terminal sorting domain-containing protein</fullName>
    </recommendedName>
</protein>
<dbReference type="GO" id="GO:0005507">
    <property type="term" value="F:copper ion binding"/>
    <property type="evidence" value="ECO:0007669"/>
    <property type="project" value="InterPro"/>
</dbReference>
<keyword evidence="6" id="KW-0249">Electron transport</keyword>
<dbReference type="InterPro" id="IPR043744">
    <property type="entry name" value="DUF5689"/>
</dbReference>
<feature type="chain" id="PRO_5001939687" description="Secretion system C-terminal sorting domain-containing protein" evidence="10">
    <location>
        <begin position="18"/>
        <end position="885"/>
    </location>
</feature>
<keyword evidence="10" id="KW-0732">Signal</keyword>
<feature type="binding site" evidence="9">
    <location>
        <position position="97"/>
    </location>
    <ligand>
        <name>Cu cation</name>
        <dbReference type="ChEBI" id="CHEBI:23378"/>
    </ligand>
</feature>
<dbReference type="PRINTS" id="PR00156">
    <property type="entry name" value="COPPERBLUE"/>
</dbReference>
<dbReference type="PRINTS" id="PR00155">
    <property type="entry name" value="AMICYANIN"/>
</dbReference>
<dbReference type="EMBL" id="JPOS01000083">
    <property type="protein sequence ID" value="KGE86000.1"/>
    <property type="molecule type" value="Genomic_DNA"/>
</dbReference>
<keyword evidence="4 9" id="KW-0479">Metal-binding</keyword>
<accession>A0A098S1J9</accession>
<evidence type="ECO:0000256" key="5">
    <source>
        <dbReference type="ARBA" id="ARBA00022764"/>
    </source>
</evidence>
<dbReference type="Proteomes" id="UP000029736">
    <property type="component" value="Unassembled WGS sequence"/>
</dbReference>
<evidence type="ECO:0000256" key="4">
    <source>
        <dbReference type="ARBA" id="ARBA00022723"/>
    </source>
</evidence>
<evidence type="ECO:0008006" key="16">
    <source>
        <dbReference type="Google" id="ProtNLM"/>
    </source>
</evidence>